<evidence type="ECO:0000313" key="8">
    <source>
        <dbReference type="EMBL" id="KAJ3648744.1"/>
    </source>
</evidence>
<feature type="binding site" evidence="5">
    <location>
        <position position="148"/>
    </location>
    <ligand>
        <name>substrate</name>
    </ligand>
</feature>
<dbReference type="InterPro" id="IPR002467">
    <property type="entry name" value="Pept_M24A_MAP1"/>
</dbReference>
<dbReference type="NCBIfam" id="TIGR00500">
    <property type="entry name" value="met_pdase_I"/>
    <property type="match status" value="1"/>
</dbReference>
<feature type="binding site" evidence="5">
    <location>
        <position position="239"/>
    </location>
    <ligand>
        <name>a divalent metal cation</name>
        <dbReference type="ChEBI" id="CHEBI:60240"/>
        <label>2</label>
        <note>catalytic</note>
    </ligand>
</feature>
<comment type="catalytic activity">
    <reaction evidence="5 6">
        <text>Release of N-terminal amino acids, preferentially methionine, from peptides and arylamides.</text>
        <dbReference type="EC" id="3.4.11.18"/>
    </reaction>
</comment>
<dbReference type="HAMAP" id="MF_01974">
    <property type="entry name" value="MetAP_1"/>
    <property type="match status" value="1"/>
</dbReference>
<protein>
    <recommendedName>
        <fullName evidence="6">Methionine aminopeptidase</fullName>
        <ecNumber evidence="6">3.4.11.18</ecNumber>
    </recommendedName>
</protein>
<comment type="caution">
    <text evidence="8">The sequence shown here is derived from an EMBL/GenBank/DDBJ whole genome shotgun (WGS) entry which is preliminary data.</text>
</comment>
<evidence type="ECO:0000256" key="4">
    <source>
        <dbReference type="ARBA" id="ARBA00022801"/>
    </source>
</evidence>
<dbReference type="SUPFAM" id="SSF55920">
    <property type="entry name" value="Creatinase/aminopeptidase"/>
    <property type="match status" value="1"/>
</dbReference>
<comment type="similarity">
    <text evidence="5">Belongs to the peptidase M24A family. Methionine aminopeptidase type 1 subfamily.</text>
</comment>
<dbReference type="PRINTS" id="PR00599">
    <property type="entry name" value="MAPEPTIDASE"/>
</dbReference>
<dbReference type="InterPro" id="IPR036005">
    <property type="entry name" value="Creatinase/aminopeptidase-like"/>
</dbReference>
<feature type="binding site" evidence="5">
    <location>
        <position position="271"/>
    </location>
    <ligand>
        <name>a divalent metal cation</name>
        <dbReference type="ChEBI" id="CHEBI:60240"/>
        <label>2</label>
        <note>catalytic</note>
    </ligand>
</feature>
<evidence type="ECO:0000256" key="1">
    <source>
        <dbReference type="ARBA" id="ARBA00022438"/>
    </source>
</evidence>
<evidence type="ECO:0000259" key="7">
    <source>
        <dbReference type="Pfam" id="PF00557"/>
    </source>
</evidence>
<evidence type="ECO:0000313" key="9">
    <source>
        <dbReference type="Proteomes" id="UP001168821"/>
    </source>
</evidence>
<evidence type="ECO:0000256" key="5">
    <source>
        <dbReference type="HAMAP-Rule" id="MF_03174"/>
    </source>
</evidence>
<feature type="binding site" evidence="5">
    <location>
        <position position="246"/>
    </location>
    <ligand>
        <name>substrate</name>
    </ligand>
</feature>
<feature type="binding site" evidence="5">
    <location>
        <position position="176"/>
    </location>
    <ligand>
        <name>a divalent metal cation</name>
        <dbReference type="ChEBI" id="CHEBI:60240"/>
        <label>2</label>
        <note>catalytic</note>
    </ligand>
</feature>
<dbReference type="Pfam" id="PF00557">
    <property type="entry name" value="Peptidase_M24"/>
    <property type="match status" value="1"/>
</dbReference>
<feature type="binding site" evidence="5">
    <location>
        <position position="165"/>
    </location>
    <ligand>
        <name>a divalent metal cation</name>
        <dbReference type="ChEBI" id="CHEBI:60240"/>
        <label>1</label>
    </ligand>
</feature>
<comment type="cofactor">
    <cofactor evidence="5">
        <name>Co(2+)</name>
        <dbReference type="ChEBI" id="CHEBI:48828"/>
    </cofactor>
    <cofactor evidence="5">
        <name>Zn(2+)</name>
        <dbReference type="ChEBI" id="CHEBI:29105"/>
    </cofactor>
    <cofactor evidence="5">
        <name>Mn(2+)</name>
        <dbReference type="ChEBI" id="CHEBI:29035"/>
    </cofactor>
    <cofactor evidence="5">
        <name>Fe(2+)</name>
        <dbReference type="ChEBI" id="CHEBI:29033"/>
    </cofactor>
    <text evidence="5">Binds 2 divalent metal cations per subunit. Has a high-affinity and a low affinity metal-binding site. The true nature of the physiological cofactor is under debate. The enzyme is active with cobalt, zinc, manganese or divalent iron ions. Most likely, methionine aminopeptidases function as mononuclear Fe(2+)-metalloproteases under physiological conditions, and the catalytically relevant metal-binding site has been assigned to the histidine-containing high-affinity site.</text>
</comment>
<feature type="binding site" evidence="5">
    <location>
        <position position="176"/>
    </location>
    <ligand>
        <name>a divalent metal cation</name>
        <dbReference type="ChEBI" id="CHEBI:60240"/>
        <label>1</label>
    </ligand>
</feature>
<keyword evidence="2 5" id="KW-0645">Protease</keyword>
<comment type="function">
    <text evidence="6">Cotranslationally removes the N-terminal methionine from nascent proteins. The N-terminal methionine is often cleaved when the second residue in the primary sequence is small and uncharged (Met-Ala-, Cys, Gly, Pro, Ser, Thr, or Val).</text>
</comment>
<evidence type="ECO:0000256" key="2">
    <source>
        <dbReference type="ARBA" id="ARBA00022670"/>
    </source>
</evidence>
<feature type="domain" description="Peptidase M24" evidence="7">
    <location>
        <begin position="83"/>
        <end position="309"/>
    </location>
</feature>
<dbReference type="EC" id="3.4.11.18" evidence="6"/>
<proteinExistence type="inferred from homology"/>
<dbReference type="GO" id="GO:0070006">
    <property type="term" value="F:metalloaminopeptidase activity"/>
    <property type="evidence" value="ECO:0007669"/>
    <property type="project" value="UniProtKB-UniRule"/>
</dbReference>
<name>A0AA38MA49_9CUCU</name>
<dbReference type="GO" id="GO:0006508">
    <property type="term" value="P:proteolysis"/>
    <property type="evidence" value="ECO:0007669"/>
    <property type="project" value="UniProtKB-KW"/>
</dbReference>
<keyword evidence="1 5" id="KW-0031">Aminopeptidase</keyword>
<dbReference type="Gene3D" id="3.90.230.10">
    <property type="entry name" value="Creatinase/methionine aminopeptidase superfamily"/>
    <property type="match status" value="1"/>
</dbReference>
<feature type="binding site" evidence="5">
    <location>
        <position position="302"/>
    </location>
    <ligand>
        <name>a divalent metal cation</name>
        <dbReference type="ChEBI" id="CHEBI:60240"/>
        <label>2</label>
        <note>catalytic</note>
    </ligand>
</feature>
<accession>A0AA38MA49</accession>
<reference evidence="8" key="1">
    <citation type="journal article" date="2023" name="G3 (Bethesda)">
        <title>Whole genome assemblies of Zophobas morio and Tenebrio molitor.</title>
        <authorList>
            <person name="Kaur S."/>
            <person name="Stinson S.A."/>
            <person name="diCenzo G.C."/>
        </authorList>
    </citation>
    <scope>NUCLEOTIDE SEQUENCE</scope>
    <source>
        <strain evidence="8">QUZm001</strain>
    </source>
</reference>
<dbReference type="PANTHER" id="PTHR43330">
    <property type="entry name" value="METHIONINE AMINOPEPTIDASE"/>
    <property type="match status" value="1"/>
</dbReference>
<dbReference type="EMBL" id="JALNTZ010000006">
    <property type="protein sequence ID" value="KAJ3648744.1"/>
    <property type="molecule type" value="Genomic_DNA"/>
</dbReference>
<feature type="binding site" evidence="5">
    <location>
        <position position="302"/>
    </location>
    <ligand>
        <name>a divalent metal cation</name>
        <dbReference type="ChEBI" id="CHEBI:60240"/>
        <label>1</label>
    </ligand>
</feature>
<dbReference type="GO" id="GO:0004239">
    <property type="term" value="F:initiator methionyl aminopeptidase activity"/>
    <property type="evidence" value="ECO:0007669"/>
    <property type="project" value="UniProtKB-UniRule"/>
</dbReference>
<dbReference type="PANTHER" id="PTHR43330:SF8">
    <property type="entry name" value="METHIONINE AMINOPEPTIDASE 1D, MITOCHONDRIAL"/>
    <property type="match status" value="1"/>
</dbReference>
<dbReference type="InterPro" id="IPR000994">
    <property type="entry name" value="Pept_M24"/>
</dbReference>
<keyword evidence="9" id="KW-1185">Reference proteome</keyword>
<dbReference type="AlphaFoldDB" id="A0AA38MA49"/>
<evidence type="ECO:0000256" key="6">
    <source>
        <dbReference type="RuleBase" id="RU003653"/>
    </source>
</evidence>
<gene>
    <name evidence="8" type="ORF">Zmor_020523</name>
</gene>
<evidence type="ECO:0000256" key="3">
    <source>
        <dbReference type="ARBA" id="ARBA00022723"/>
    </source>
</evidence>
<dbReference type="GO" id="GO:0046872">
    <property type="term" value="F:metal ion binding"/>
    <property type="evidence" value="ECO:0007669"/>
    <property type="project" value="UniProtKB-UniRule"/>
</dbReference>
<dbReference type="CDD" id="cd01086">
    <property type="entry name" value="MetAP1"/>
    <property type="match status" value="1"/>
</dbReference>
<keyword evidence="3 5" id="KW-0479">Metal-binding</keyword>
<dbReference type="InterPro" id="IPR001714">
    <property type="entry name" value="Pept_M24_MAP"/>
</dbReference>
<sequence>MFTTIRYLRCLPSSNLRCHFSSLKKIWGRRKIDNGKFSIVEPGNISDPQPVPDYIAKPSYHLTGEPIERIEIPEVKNSVQIVKMRESCKLAANVLREVENYIKVGITTDDVDEFVHNLIIRQNAYPSPLNYKLFPKSVCTSVNNVACHGIPDDRMLEDGDIINVDITVYYKGYHGDCSKTFLIGNVDDLGKELVAATEICLNDAISICKPGRKFNAIGDAISQKAKSLGFTVVPAFIGHGIGHYFHGPPDIFHIPNDCPGEMKAGMTFTIEPVLSCGGKEIVVLEDGWTAITLDSARTAQFEHTVLITNAGVEVLTESQK</sequence>
<organism evidence="8 9">
    <name type="scientific">Zophobas morio</name>
    <dbReference type="NCBI Taxonomy" id="2755281"/>
    <lineage>
        <taxon>Eukaryota</taxon>
        <taxon>Metazoa</taxon>
        <taxon>Ecdysozoa</taxon>
        <taxon>Arthropoda</taxon>
        <taxon>Hexapoda</taxon>
        <taxon>Insecta</taxon>
        <taxon>Pterygota</taxon>
        <taxon>Neoptera</taxon>
        <taxon>Endopterygota</taxon>
        <taxon>Coleoptera</taxon>
        <taxon>Polyphaga</taxon>
        <taxon>Cucujiformia</taxon>
        <taxon>Tenebrionidae</taxon>
        <taxon>Zophobas</taxon>
    </lineage>
</organism>
<dbReference type="Proteomes" id="UP001168821">
    <property type="component" value="Unassembled WGS sequence"/>
</dbReference>
<keyword evidence="4 5" id="KW-0378">Hydrolase</keyword>